<evidence type="ECO:0000313" key="1">
    <source>
        <dbReference type="EnsemblPlants" id="Solyc02g092630.2.1.1"/>
    </source>
</evidence>
<organism evidence="1">
    <name type="scientific">Solanum lycopersicum</name>
    <name type="common">Tomato</name>
    <name type="synonym">Lycopersicon esculentum</name>
    <dbReference type="NCBI Taxonomy" id="4081"/>
    <lineage>
        <taxon>Eukaryota</taxon>
        <taxon>Viridiplantae</taxon>
        <taxon>Streptophyta</taxon>
        <taxon>Embryophyta</taxon>
        <taxon>Tracheophyta</taxon>
        <taxon>Spermatophyta</taxon>
        <taxon>Magnoliopsida</taxon>
        <taxon>eudicotyledons</taxon>
        <taxon>Gunneridae</taxon>
        <taxon>Pentapetalae</taxon>
        <taxon>asterids</taxon>
        <taxon>lamiids</taxon>
        <taxon>Solanales</taxon>
        <taxon>Solanaceae</taxon>
        <taxon>Solanoideae</taxon>
        <taxon>Solaneae</taxon>
        <taxon>Solanum</taxon>
        <taxon>Solanum subgen. Lycopersicon</taxon>
    </lineage>
</organism>
<reference evidence="1" key="2">
    <citation type="submission" date="2019-01" db="UniProtKB">
        <authorList>
            <consortium name="EnsemblPlants"/>
        </authorList>
    </citation>
    <scope>IDENTIFICATION</scope>
    <source>
        <strain evidence="1">cv. Heinz 1706</strain>
    </source>
</reference>
<sequence>MTKIFYLLLLYASLLLNFSLCYSQILLSLEALNTSGGDSP</sequence>
<dbReference type="PaxDb" id="4081-Solyc02g092630.1.1"/>
<protein>
    <submittedName>
        <fullName evidence="1">Uncharacterized protein</fullName>
    </submittedName>
</protein>
<proteinExistence type="predicted"/>
<evidence type="ECO:0000313" key="2">
    <source>
        <dbReference type="Proteomes" id="UP000004994"/>
    </source>
</evidence>
<dbReference type="Gramene" id="Solyc02g092630.2.1">
    <property type="protein sequence ID" value="Solyc02g092630.2.1.1"/>
    <property type="gene ID" value="Solyc02g092630.2"/>
</dbReference>
<dbReference type="InParanoid" id="A0A3Q7FZB6"/>
<keyword evidence="2" id="KW-1185">Reference proteome</keyword>
<name>A0A3Q7FZB6_SOLLC</name>
<accession>A0A3Q7FZB6</accession>
<dbReference type="EnsemblPlants" id="Solyc02g092630.2.1">
    <property type="protein sequence ID" value="Solyc02g092630.2.1.1"/>
    <property type="gene ID" value="Solyc02g092630.2"/>
</dbReference>
<reference evidence="1" key="1">
    <citation type="journal article" date="2012" name="Nature">
        <title>The tomato genome sequence provides insights into fleshy fruit evolution.</title>
        <authorList>
            <consortium name="Tomato Genome Consortium"/>
        </authorList>
    </citation>
    <scope>NUCLEOTIDE SEQUENCE [LARGE SCALE GENOMIC DNA]</scope>
    <source>
        <strain evidence="1">cv. Heinz 1706</strain>
    </source>
</reference>
<dbReference type="AlphaFoldDB" id="A0A3Q7FZB6"/>
<dbReference type="Proteomes" id="UP000004994">
    <property type="component" value="Chromosome 2"/>
</dbReference>